<reference evidence="1" key="1">
    <citation type="journal article" date="2010" name="Nature">
        <title>Perigord black truffle genome uncovers evolutionary origins and mechanisms of symbiosis.</title>
        <authorList>
            <person name="Martin F."/>
            <person name="Kohler A."/>
            <person name="Murat C."/>
            <person name="Balestrini R."/>
            <person name="Coutinho P.M."/>
            <person name="Jaillon O."/>
            <person name="Montanini B."/>
            <person name="Morin E."/>
            <person name="Noel B."/>
            <person name="Percudani R."/>
            <person name="Porcel B."/>
            <person name="Rubini A."/>
            <person name="Amicucci A."/>
            <person name="Amselem J."/>
            <person name="Anthouard V."/>
            <person name="Arcioni S."/>
            <person name="Artiguenave F."/>
            <person name="Aury J.M."/>
            <person name="Ballario P."/>
            <person name="Bolchi A."/>
            <person name="Brenna A."/>
            <person name="Brun A."/>
            <person name="Buee M."/>
            <person name="Cantarel B."/>
            <person name="Chevalier G."/>
            <person name="Couloux A."/>
            <person name="Da Silva C."/>
            <person name="Denoeud F."/>
            <person name="Duplessis S."/>
            <person name="Ghignone S."/>
            <person name="Hilselberger B."/>
            <person name="Iotti M."/>
            <person name="Marcais B."/>
            <person name="Mello A."/>
            <person name="Miranda M."/>
            <person name="Pacioni G."/>
            <person name="Quesneville H."/>
            <person name="Riccioni C."/>
            <person name="Ruotolo R."/>
            <person name="Splivallo R."/>
            <person name="Stocchi V."/>
            <person name="Tisserant E."/>
            <person name="Viscomi A.R."/>
            <person name="Zambonelli A."/>
            <person name="Zampieri E."/>
            <person name="Henrissat B."/>
            <person name="Lebrun M.H."/>
            <person name="Paolocci F."/>
            <person name="Bonfante P."/>
            <person name="Ottonello S."/>
            <person name="Wincker P."/>
        </authorList>
    </citation>
    <scope>NUCLEOTIDE SEQUENCE [LARGE SCALE GENOMIC DNA]</scope>
    <source>
        <strain evidence="1">Mel28</strain>
    </source>
</reference>
<accession>D5G5G1</accession>
<dbReference type="AlphaFoldDB" id="D5G5G1"/>
<keyword evidence="2" id="KW-1185">Reference proteome</keyword>
<dbReference type="KEGG" id="tml:GSTUM_00004320001"/>
<dbReference type="HOGENOM" id="CLU_1644952_0_0_1"/>
<evidence type="ECO:0000313" key="1">
    <source>
        <dbReference type="EMBL" id="CAZ79754.1"/>
    </source>
</evidence>
<organism evidence="1 2">
    <name type="scientific">Tuber melanosporum (strain Mel28)</name>
    <name type="common">Perigord black truffle</name>
    <dbReference type="NCBI Taxonomy" id="656061"/>
    <lineage>
        <taxon>Eukaryota</taxon>
        <taxon>Fungi</taxon>
        <taxon>Dikarya</taxon>
        <taxon>Ascomycota</taxon>
        <taxon>Pezizomycotina</taxon>
        <taxon>Pezizomycetes</taxon>
        <taxon>Pezizales</taxon>
        <taxon>Tuberaceae</taxon>
        <taxon>Tuber</taxon>
    </lineage>
</organism>
<gene>
    <name evidence="1" type="ORF">GSTUM_00004320001</name>
</gene>
<proteinExistence type="predicted"/>
<dbReference type="RefSeq" id="XP_002835597.1">
    <property type="nucleotide sequence ID" value="XM_002835551.1"/>
</dbReference>
<name>D5G5G1_TUBMM</name>
<dbReference type="Proteomes" id="UP000006911">
    <property type="component" value="Unassembled WGS sequence"/>
</dbReference>
<sequence>MAYCAIVAKNPLWFLSRVKKNISRNALAIVIDFQFSSPIQPSLSKDSPQTTLFHSSLAIARVSLRSNSLSYPEHHSRAFIFGDCCLLQQLSRQLTPDRARSSYQHLVALPLRVCGFEVLLYIPPPQPPTVPWAALSKLYQRHLPPPPQSPGLAQHVFRRHL</sequence>
<dbReference type="InParanoid" id="D5G5G1"/>
<dbReference type="EMBL" id="FN429998">
    <property type="protein sequence ID" value="CAZ79754.1"/>
    <property type="molecule type" value="Genomic_DNA"/>
</dbReference>
<protein>
    <submittedName>
        <fullName evidence="1">(Perigord truffle) hypothetical protein</fullName>
    </submittedName>
</protein>
<dbReference type="GeneID" id="9183740"/>
<evidence type="ECO:0000313" key="2">
    <source>
        <dbReference type="Proteomes" id="UP000006911"/>
    </source>
</evidence>